<evidence type="ECO:0000313" key="3">
    <source>
        <dbReference type="Proteomes" id="UP000005940"/>
    </source>
</evidence>
<dbReference type="AlphaFoldDB" id="A0A7G3U9D9"/>
<gene>
    <name evidence="2" type="ORF">STSU_000915</name>
</gene>
<dbReference type="InterPro" id="IPR036388">
    <property type="entry name" value="WH-like_DNA-bd_sf"/>
</dbReference>
<proteinExistence type="predicted"/>
<dbReference type="PANTHER" id="PTHR33169:SF13">
    <property type="entry name" value="PADR-FAMILY TRANSCRIPTIONAL REGULATOR"/>
    <property type="match status" value="1"/>
</dbReference>
<reference evidence="2 3" key="1">
    <citation type="journal article" date="2012" name="J. Bacteriol.">
        <title>Draft genome of Streptomyces tsukubaensis NRRL 18488, the producer of the clinically important immunosuppressant tacrolimus (FK506).</title>
        <authorList>
            <person name="Barreiro C."/>
            <person name="Prieto C."/>
            <person name="Sola-Landa A."/>
            <person name="Solera E."/>
            <person name="Martinez-Castro M."/>
            <person name="Perez-Redondo R."/>
            <person name="Garcia-Estrada C."/>
            <person name="Aparicio J.F."/>
            <person name="Fernandez-Martinez L.T."/>
            <person name="Santos-Aberturas J."/>
            <person name="Salehi-Najafabadi Z."/>
            <person name="Rodriguez-Garcia A."/>
            <person name="Tauch A."/>
            <person name="Martin J.F."/>
        </authorList>
    </citation>
    <scope>NUCLEOTIDE SEQUENCE [LARGE SCALE GENOMIC DNA]</scope>
    <source>
        <strain evidence="3">DSM 42081 / NBRC 108919 / NRRL 18488 / 9993</strain>
    </source>
</reference>
<dbReference type="InterPro" id="IPR052509">
    <property type="entry name" value="Metal_resp_DNA-bind_regulator"/>
</dbReference>
<dbReference type="InterPro" id="IPR005149">
    <property type="entry name" value="Tscrpt_reg_PadR_N"/>
</dbReference>
<dbReference type="SUPFAM" id="SSF46785">
    <property type="entry name" value="Winged helix' DNA-binding domain"/>
    <property type="match status" value="1"/>
</dbReference>
<name>A0A7G3U9D9_STRT9</name>
<evidence type="ECO:0000313" key="2">
    <source>
        <dbReference type="EMBL" id="QKM65929.1"/>
    </source>
</evidence>
<feature type="domain" description="Transcription regulator PadR N-terminal" evidence="1">
    <location>
        <begin position="13"/>
        <end position="86"/>
    </location>
</feature>
<dbReference type="EMBL" id="CP029159">
    <property type="protein sequence ID" value="QKM65929.1"/>
    <property type="molecule type" value="Genomic_DNA"/>
</dbReference>
<dbReference type="InterPro" id="IPR036390">
    <property type="entry name" value="WH_DNA-bd_sf"/>
</dbReference>
<protein>
    <submittedName>
        <fullName evidence="2">PadR family transcriptional regulator</fullName>
    </submittedName>
</protein>
<dbReference type="PANTHER" id="PTHR33169">
    <property type="entry name" value="PADR-FAMILY TRANSCRIPTIONAL REGULATOR"/>
    <property type="match status" value="1"/>
</dbReference>
<keyword evidence="3" id="KW-1185">Reference proteome</keyword>
<dbReference type="Pfam" id="PF03551">
    <property type="entry name" value="PadR"/>
    <property type="match status" value="1"/>
</dbReference>
<dbReference type="Gene3D" id="1.10.10.10">
    <property type="entry name" value="Winged helix-like DNA-binding domain superfamily/Winged helix DNA-binding domain"/>
    <property type="match status" value="1"/>
</dbReference>
<organism evidence="2 3">
    <name type="scientific">Streptomyces tsukubensis (strain DSM 42081 / NBRC 108919 / NRRL 18488 / 9993)</name>
    <dbReference type="NCBI Taxonomy" id="1114943"/>
    <lineage>
        <taxon>Bacteria</taxon>
        <taxon>Bacillati</taxon>
        <taxon>Actinomycetota</taxon>
        <taxon>Actinomycetes</taxon>
        <taxon>Kitasatosporales</taxon>
        <taxon>Streptomycetaceae</taxon>
        <taxon>Streptomyces</taxon>
    </lineage>
</organism>
<accession>A0A7G3U9D9</accession>
<evidence type="ECO:0000259" key="1">
    <source>
        <dbReference type="Pfam" id="PF03551"/>
    </source>
</evidence>
<dbReference type="RefSeq" id="WP_040912740.1">
    <property type="nucleotide sequence ID" value="NZ_CP029159.1"/>
</dbReference>
<sequence>MSERAMQEPTLLVLTALADRPRHGYAIIREVSAISDGRVRLRTGTLYSALERLLAQGLIAIDREEIVDGRLRRTYGLAEPGREALAAEAARLTATAGEAIRRLGGLGAKGATA</sequence>
<dbReference type="Proteomes" id="UP000005940">
    <property type="component" value="Chromosome"/>
</dbReference>